<feature type="region of interest" description="Disordered" evidence="2">
    <location>
        <begin position="189"/>
        <end position="233"/>
    </location>
</feature>
<feature type="compositionally biased region" description="Basic and acidic residues" evidence="2">
    <location>
        <begin position="263"/>
        <end position="293"/>
    </location>
</feature>
<feature type="coiled-coil region" evidence="1">
    <location>
        <begin position="478"/>
        <end position="510"/>
    </location>
</feature>
<protein>
    <submittedName>
        <fullName evidence="3">Uncharacterized protein</fullName>
    </submittedName>
</protein>
<dbReference type="Proteomes" id="UP000241690">
    <property type="component" value="Unassembled WGS sequence"/>
</dbReference>
<proteinExistence type="predicted"/>
<feature type="compositionally biased region" description="Polar residues" evidence="2">
    <location>
        <begin position="296"/>
        <end position="313"/>
    </location>
</feature>
<evidence type="ECO:0000313" key="4">
    <source>
        <dbReference type="Proteomes" id="UP000241690"/>
    </source>
</evidence>
<feature type="region of interest" description="Disordered" evidence="2">
    <location>
        <begin position="250"/>
        <end position="361"/>
    </location>
</feature>
<sequence length="521" mass="59385">MMSRPTRRSDPTNIRIATPLLNNITNNGLEGAKEAFCSLTISERSIPQHLDELWQQLRRLYEAENTHNVKPFPYWALENLPPDKITALIRMAYVEDLGAISMYASKMPLDLNTEAWKFVLFFNYIGQSSARTLRKISMQRPTITFEQLYQEVRRNRLNRLSAPNVSNRRPKNPRAQFHTSDYEACLQGRNDEGGIDEEIEDESEGEIETGDEDNENIGQDESEIETEDEDNENIDQEPYFQLINENISMGHQEGDSIDGYDVENSHDQGGHVTDHLDGISTRDEEYTIVRDYADDTSASSPQPDLPTPETNSPIAIPDESEPRSPSIEPNTETDGHTLMNPPQEEARRQDMNQRPPSSPDLYSLVRTFASVGKDNIDKRKQRVQDSEKRFVYEKQQLDNEVERVRKADSILAGLAELEKEDADKTKNIKEINDNLTNRKAEWDNSQPTPTSIGDTSLEEYMSRAKSFFLGVKEGNTKRQAEESGLVEIKNKRAKLKAEFKELQATAANREPSLPIRSLESS</sequence>
<dbReference type="EMBL" id="KZ679692">
    <property type="protein sequence ID" value="PTB49520.1"/>
    <property type="molecule type" value="Genomic_DNA"/>
</dbReference>
<organism evidence="3 4">
    <name type="scientific">Trichoderma harzianum CBS 226.95</name>
    <dbReference type="NCBI Taxonomy" id="983964"/>
    <lineage>
        <taxon>Eukaryota</taxon>
        <taxon>Fungi</taxon>
        <taxon>Dikarya</taxon>
        <taxon>Ascomycota</taxon>
        <taxon>Pezizomycotina</taxon>
        <taxon>Sordariomycetes</taxon>
        <taxon>Hypocreomycetidae</taxon>
        <taxon>Hypocreales</taxon>
        <taxon>Hypocreaceae</taxon>
        <taxon>Trichoderma</taxon>
    </lineage>
</organism>
<dbReference type="GeneID" id="36621959"/>
<feature type="compositionally biased region" description="Acidic residues" evidence="2">
    <location>
        <begin position="193"/>
        <end position="233"/>
    </location>
</feature>
<keyword evidence="4" id="KW-1185">Reference proteome</keyword>
<gene>
    <name evidence="3" type="ORF">M431DRAFT_20650</name>
</gene>
<evidence type="ECO:0000313" key="3">
    <source>
        <dbReference type="EMBL" id="PTB49520.1"/>
    </source>
</evidence>
<name>A0A2T3ZXH7_TRIHA</name>
<evidence type="ECO:0000256" key="2">
    <source>
        <dbReference type="SAM" id="MobiDB-lite"/>
    </source>
</evidence>
<dbReference type="RefSeq" id="XP_024769197.1">
    <property type="nucleotide sequence ID" value="XM_024913397.1"/>
</dbReference>
<reference evidence="3 4" key="1">
    <citation type="submission" date="2016-07" db="EMBL/GenBank/DDBJ databases">
        <title>Multiple horizontal gene transfer events from other fungi enriched the ability of initially mycotrophic Trichoderma (Ascomycota) to feed on dead plant biomass.</title>
        <authorList>
            <consortium name="DOE Joint Genome Institute"/>
            <person name="Aerts A."/>
            <person name="Atanasova L."/>
            <person name="Chenthamara K."/>
            <person name="Zhang J."/>
            <person name="Grujic M."/>
            <person name="Henrissat B."/>
            <person name="Kuo A."/>
            <person name="Salamov A."/>
            <person name="Lipzen A."/>
            <person name="Labutti K."/>
            <person name="Barry K."/>
            <person name="Miao Y."/>
            <person name="Rahimi M.J."/>
            <person name="Shen Q."/>
            <person name="Grigoriev I.V."/>
            <person name="Kubicek C.P."/>
            <person name="Druzhinina I.S."/>
        </authorList>
    </citation>
    <scope>NUCLEOTIDE SEQUENCE [LARGE SCALE GENOMIC DNA]</scope>
    <source>
        <strain evidence="3 4">CBS 226.95</strain>
    </source>
</reference>
<keyword evidence="1" id="KW-0175">Coiled coil</keyword>
<accession>A0A2T3ZXH7</accession>
<evidence type="ECO:0000256" key="1">
    <source>
        <dbReference type="SAM" id="Coils"/>
    </source>
</evidence>
<dbReference type="AlphaFoldDB" id="A0A2T3ZXH7"/>